<dbReference type="Pfam" id="PF06864">
    <property type="entry name" value="PAP_PilO"/>
    <property type="match status" value="1"/>
</dbReference>
<dbReference type="EMBL" id="FSRG01000004">
    <property type="protein sequence ID" value="SIN93719.1"/>
    <property type="molecule type" value="Genomic_DNA"/>
</dbReference>
<dbReference type="STRING" id="1121457.SAMN02745161_1274"/>
<keyword evidence="2" id="KW-1185">Reference proteome</keyword>
<dbReference type="RefSeq" id="WP_074216104.1">
    <property type="nucleotide sequence ID" value="NZ_FSRG01000004.1"/>
</dbReference>
<evidence type="ECO:0000313" key="2">
    <source>
        <dbReference type="Proteomes" id="UP000184694"/>
    </source>
</evidence>
<organism evidence="1 2">
    <name type="scientific">Halodesulfovibrio marinisediminis DSM 17456</name>
    <dbReference type="NCBI Taxonomy" id="1121457"/>
    <lineage>
        <taxon>Bacteria</taxon>
        <taxon>Pseudomonadati</taxon>
        <taxon>Thermodesulfobacteriota</taxon>
        <taxon>Desulfovibrionia</taxon>
        <taxon>Desulfovibrionales</taxon>
        <taxon>Desulfovibrionaceae</taxon>
        <taxon>Halodesulfovibrio</taxon>
    </lineage>
</organism>
<reference evidence="2" key="1">
    <citation type="submission" date="2016-11" db="EMBL/GenBank/DDBJ databases">
        <authorList>
            <person name="Varghese N."/>
            <person name="Submissions S."/>
        </authorList>
    </citation>
    <scope>NUCLEOTIDE SEQUENCE [LARGE SCALE GENOMIC DNA]</scope>
    <source>
        <strain evidence="2">DSM 17456</strain>
    </source>
</reference>
<sequence>MLSIKINGRAYAVGLWWQVLNGTKKRDQLDHIRKQVAEFKEEHFNCYVIRNSQFGLGNLEGKIKSYPSLVCALIDRTPDTWLGRFLLEESEGQQLWWVCAVKDGKPLADGDAIFTSLEEADSHLKRFRAISQWETEILTDTVDGTAEQFKGLIKPAQRLRSVEERRIPTSLKLIIFLLILVGGYSAYTKYEEQKLADFKRIQQQMNAKNALDRRKALEEAPEQFFPKVWEQFPDVAHVATLCLPIMQNISLYNNGWALYSTTCDLKTIPPLLKTEWNHTKGARFDAPPVMFGDPASLDTKTPTKAVSSYTLHIECKRPSKELFPKKKAVGKLYQLTAAAQAHINVTWSEPKTHKVSDVIGKPLFFTSPWRHCKWTLSGIPSTAITDQSLLNSLHDLPGVVINHITYLPQGWTITGELYAKN</sequence>
<dbReference type="InterPro" id="IPR009663">
    <property type="entry name" value="PAP_PilO"/>
</dbReference>
<proteinExistence type="predicted"/>
<dbReference type="AlphaFoldDB" id="A0A1N6FEP0"/>
<evidence type="ECO:0000313" key="1">
    <source>
        <dbReference type="EMBL" id="SIN93719.1"/>
    </source>
</evidence>
<dbReference type="Proteomes" id="UP000184694">
    <property type="component" value="Unassembled WGS sequence"/>
</dbReference>
<protein>
    <submittedName>
        <fullName evidence="1">Pilin accessory protein (PilO)</fullName>
    </submittedName>
</protein>
<gene>
    <name evidence="1" type="ORF">SAMN02745161_1274</name>
</gene>
<name>A0A1N6FEP0_9BACT</name>
<accession>A0A1N6FEP0</accession>
<dbReference type="OrthoDB" id="5442281at2"/>